<evidence type="ECO:0000256" key="4">
    <source>
        <dbReference type="ARBA" id="ARBA00023002"/>
    </source>
</evidence>
<dbReference type="Proteomes" id="UP000230423">
    <property type="component" value="Unassembled WGS sequence"/>
</dbReference>
<keyword evidence="3" id="KW-0809">Transit peptide</keyword>
<feature type="domain" description="Dehydrogenase E1 component" evidence="6">
    <location>
        <begin position="4"/>
        <end position="120"/>
    </location>
</feature>
<dbReference type="PANTHER" id="PTHR23152:SF4">
    <property type="entry name" value="2-OXOADIPATE DEHYDROGENASE COMPLEX COMPONENT E1"/>
    <property type="match status" value="1"/>
</dbReference>
<dbReference type="InterPro" id="IPR011603">
    <property type="entry name" value="2oxoglutarate_DH_E1"/>
</dbReference>
<comment type="similarity">
    <text evidence="2">Belongs to the alpha-ketoglutarate dehydrogenase family.</text>
</comment>
<evidence type="ECO:0000256" key="3">
    <source>
        <dbReference type="ARBA" id="ARBA00022946"/>
    </source>
</evidence>
<evidence type="ECO:0000256" key="1">
    <source>
        <dbReference type="ARBA" id="ARBA00001964"/>
    </source>
</evidence>
<organism evidence="7 8">
    <name type="scientific">Teladorsagia circumcincta</name>
    <name type="common">Brown stomach worm</name>
    <name type="synonym">Ostertagia circumcincta</name>
    <dbReference type="NCBI Taxonomy" id="45464"/>
    <lineage>
        <taxon>Eukaryota</taxon>
        <taxon>Metazoa</taxon>
        <taxon>Ecdysozoa</taxon>
        <taxon>Nematoda</taxon>
        <taxon>Chromadorea</taxon>
        <taxon>Rhabditida</taxon>
        <taxon>Rhabditina</taxon>
        <taxon>Rhabditomorpha</taxon>
        <taxon>Strongyloidea</taxon>
        <taxon>Trichostrongylidae</taxon>
        <taxon>Teladorsagia</taxon>
    </lineage>
</organism>
<sequence length="127" mass="14675">MHCTDIAKSFECPVIHVNGDHPEDVVKATRLAVAYREKFRKDVFINMVCYRRWGHNELDDPSFTQPVMYRVIEGRDSVPRQYADELIDQGVLTEEEMKKEKDAHTAKLMESFKAIESTPPVSVFVKS</sequence>
<evidence type="ECO:0000256" key="2">
    <source>
        <dbReference type="ARBA" id="ARBA00006936"/>
    </source>
</evidence>
<dbReference type="GO" id="GO:0016624">
    <property type="term" value="F:oxidoreductase activity, acting on the aldehyde or oxo group of donors, disulfide as acceptor"/>
    <property type="evidence" value="ECO:0007669"/>
    <property type="project" value="InterPro"/>
</dbReference>
<dbReference type="OrthoDB" id="413077at2759"/>
<accession>A0A2G9USJ5</accession>
<protein>
    <recommendedName>
        <fullName evidence="6">Dehydrogenase E1 component domain-containing protein</fullName>
    </recommendedName>
</protein>
<keyword evidence="8" id="KW-1185">Reference proteome</keyword>
<reference evidence="7 8" key="1">
    <citation type="submission" date="2015-09" db="EMBL/GenBank/DDBJ databases">
        <title>Draft genome of the parasitic nematode Teladorsagia circumcincta isolate WARC Sus (inbred).</title>
        <authorList>
            <person name="Mitreva M."/>
        </authorList>
    </citation>
    <scope>NUCLEOTIDE SEQUENCE [LARGE SCALE GENOMIC DNA]</scope>
    <source>
        <strain evidence="7 8">S</strain>
    </source>
</reference>
<comment type="cofactor">
    <cofactor evidence="1">
        <name>thiamine diphosphate</name>
        <dbReference type="ChEBI" id="CHEBI:58937"/>
    </cofactor>
</comment>
<dbReference type="GO" id="GO:0030976">
    <property type="term" value="F:thiamine pyrophosphate binding"/>
    <property type="evidence" value="ECO:0007669"/>
    <property type="project" value="InterPro"/>
</dbReference>
<dbReference type="InterPro" id="IPR001017">
    <property type="entry name" value="DH_E1"/>
</dbReference>
<evidence type="ECO:0000313" key="7">
    <source>
        <dbReference type="EMBL" id="PIO73207.1"/>
    </source>
</evidence>
<dbReference type="SUPFAM" id="SSF52518">
    <property type="entry name" value="Thiamin diphosphate-binding fold (THDP-binding)"/>
    <property type="match status" value="1"/>
</dbReference>
<evidence type="ECO:0000259" key="6">
    <source>
        <dbReference type="Pfam" id="PF00676"/>
    </source>
</evidence>
<keyword evidence="4" id="KW-0560">Oxidoreductase</keyword>
<dbReference type="FunFam" id="3.40.50.970:FF:000135">
    <property type="entry name" value="Uncharacterized protein"/>
    <property type="match status" value="1"/>
</dbReference>
<dbReference type="Gene3D" id="3.40.50.970">
    <property type="match status" value="1"/>
</dbReference>
<keyword evidence="5" id="KW-0786">Thiamine pyrophosphate</keyword>
<proteinExistence type="inferred from homology"/>
<evidence type="ECO:0000256" key="5">
    <source>
        <dbReference type="ARBA" id="ARBA00023052"/>
    </source>
</evidence>
<name>A0A2G9USJ5_TELCI</name>
<dbReference type="InterPro" id="IPR029061">
    <property type="entry name" value="THDP-binding"/>
</dbReference>
<evidence type="ECO:0000313" key="8">
    <source>
        <dbReference type="Proteomes" id="UP000230423"/>
    </source>
</evidence>
<dbReference type="Pfam" id="PF00676">
    <property type="entry name" value="E1_dh"/>
    <property type="match status" value="1"/>
</dbReference>
<dbReference type="PANTHER" id="PTHR23152">
    <property type="entry name" value="2-OXOGLUTARATE DEHYDROGENASE"/>
    <property type="match status" value="1"/>
</dbReference>
<dbReference type="EMBL" id="KZ345498">
    <property type="protein sequence ID" value="PIO73207.1"/>
    <property type="molecule type" value="Genomic_DNA"/>
</dbReference>
<dbReference type="AlphaFoldDB" id="A0A2G9USJ5"/>
<gene>
    <name evidence="7" type="ORF">TELCIR_04833</name>
</gene>